<organism evidence="1">
    <name type="scientific">Cyprideis torosa</name>
    <dbReference type="NCBI Taxonomy" id="163714"/>
    <lineage>
        <taxon>Eukaryota</taxon>
        <taxon>Metazoa</taxon>
        <taxon>Ecdysozoa</taxon>
        <taxon>Arthropoda</taxon>
        <taxon>Crustacea</taxon>
        <taxon>Oligostraca</taxon>
        <taxon>Ostracoda</taxon>
        <taxon>Podocopa</taxon>
        <taxon>Podocopida</taxon>
        <taxon>Cytherocopina</taxon>
        <taxon>Cytheroidea</taxon>
        <taxon>Cytherideidae</taxon>
        <taxon>Cyprideis</taxon>
    </lineage>
</organism>
<dbReference type="PANTHER" id="PTHR22801">
    <property type="entry name" value="LITHOSTATHINE"/>
    <property type="match status" value="1"/>
</dbReference>
<dbReference type="PANTHER" id="PTHR22801:SF63">
    <property type="entry name" value="C-TYPE LECTIN DOMAIN-CONTAINING PROTEIN"/>
    <property type="match status" value="1"/>
</dbReference>
<sequence length="323" mass="35827">MEIYSLLLTLFVCVVDNLHILVNAFSDVTMENTPAYQGQCDPPFRAVNGGHCYFFSYDVLSADWTRAQLICSWLHPKGQLAEFETLQEVVDATVFLNSDNSTYGWGSVGPWIGATSKSDLNQFMWHSSKAPIEAHNWAESRPHSSTSGDGVAMDASDNFQWIDLSSGTDLPFLCEIPSNPRPVALKCPDGFFSLGDSCYAVYDDRTMTWDNAQTFCASRAAGGRLVELDTAGELARVKDHLKDSDYVCGGYWIGAEEIASTNMYSWASTGQLVNFYDWWSDQPDHPARGDAIDLYCPANWQWHDAGKTYSGSRPICEAPLIAV</sequence>
<dbReference type="CDD" id="cd00037">
    <property type="entry name" value="CLECT"/>
    <property type="match status" value="2"/>
</dbReference>
<dbReference type="OrthoDB" id="6331336at2759"/>
<evidence type="ECO:0000313" key="1">
    <source>
        <dbReference type="EMBL" id="CAD7231176.1"/>
    </source>
</evidence>
<name>A0A7R8WLE7_9CRUS</name>
<dbReference type="InterPro" id="IPR016186">
    <property type="entry name" value="C-type_lectin-like/link_sf"/>
</dbReference>
<dbReference type="EMBL" id="OB663252">
    <property type="protein sequence ID" value="CAD7231176.1"/>
    <property type="molecule type" value="Genomic_DNA"/>
</dbReference>
<dbReference type="InterPro" id="IPR050801">
    <property type="entry name" value="Ca-Dep_Lectins_ImmuneDev"/>
</dbReference>
<accession>A0A7R8WLE7</accession>
<gene>
    <name evidence="1" type="ORF">CTOB1V02_LOCUS9029</name>
</gene>
<dbReference type="SMART" id="SM00034">
    <property type="entry name" value="CLECT"/>
    <property type="match status" value="2"/>
</dbReference>
<dbReference type="PROSITE" id="PS50041">
    <property type="entry name" value="C_TYPE_LECTIN_2"/>
    <property type="match status" value="2"/>
</dbReference>
<reference evidence="1" key="1">
    <citation type="submission" date="2020-11" db="EMBL/GenBank/DDBJ databases">
        <authorList>
            <person name="Tran Van P."/>
        </authorList>
    </citation>
    <scope>NUCLEOTIDE SEQUENCE</scope>
</reference>
<protein>
    <submittedName>
        <fullName evidence="1">Uncharacterized protein</fullName>
    </submittedName>
</protein>
<dbReference type="SUPFAM" id="SSF56436">
    <property type="entry name" value="C-type lectin-like"/>
    <property type="match status" value="2"/>
</dbReference>
<proteinExistence type="predicted"/>
<dbReference type="InterPro" id="IPR001304">
    <property type="entry name" value="C-type_lectin-like"/>
</dbReference>
<dbReference type="AlphaFoldDB" id="A0A7R8WLE7"/>
<dbReference type="Gene3D" id="3.10.100.10">
    <property type="entry name" value="Mannose-Binding Protein A, subunit A"/>
    <property type="match status" value="2"/>
</dbReference>
<dbReference type="InterPro" id="IPR016187">
    <property type="entry name" value="CTDL_fold"/>
</dbReference>
<dbReference type="Pfam" id="PF00059">
    <property type="entry name" value="Lectin_C"/>
    <property type="match status" value="2"/>
</dbReference>